<dbReference type="GO" id="GO:0016783">
    <property type="term" value="F:sulfurtransferase activity"/>
    <property type="evidence" value="ECO:0007669"/>
    <property type="project" value="InterPro"/>
</dbReference>
<evidence type="ECO:0000256" key="1">
    <source>
        <dbReference type="PIRSR" id="PIRSR006661-1"/>
    </source>
</evidence>
<dbReference type="STRING" id="39777.B7L28_04780"/>
<evidence type="ECO:0000259" key="2">
    <source>
        <dbReference type="Pfam" id="PF00733"/>
    </source>
</evidence>
<dbReference type="InterPro" id="IPR005232">
    <property type="entry name" value="LarE"/>
</dbReference>
<dbReference type="InterPro" id="IPR001962">
    <property type="entry name" value="Asn_synthase"/>
</dbReference>
<feature type="domain" description="Asparagine synthetase" evidence="2">
    <location>
        <begin position="12"/>
        <end position="70"/>
    </location>
</feature>
<name>A0A133S602_9FIRM</name>
<dbReference type="PANTHER" id="PTHR43169:SF2">
    <property type="entry name" value="NAD_GMP SYNTHASE DOMAIN-CONTAINING PROTEIN"/>
    <property type="match status" value="1"/>
</dbReference>
<evidence type="ECO:0000313" key="4">
    <source>
        <dbReference type="Proteomes" id="UP000070226"/>
    </source>
</evidence>
<dbReference type="Proteomes" id="UP000070226">
    <property type="component" value="Unassembled WGS sequence"/>
</dbReference>
<dbReference type="PATRIC" id="fig|39777.7.peg.628"/>
<protein>
    <submittedName>
        <fullName evidence="3">TIGR00268 family protein</fullName>
    </submittedName>
</protein>
<dbReference type="InterPro" id="IPR052188">
    <property type="entry name" value="Ni-pincer_cofactor_biosynth"/>
</dbReference>
<dbReference type="Gene3D" id="3.40.50.620">
    <property type="entry name" value="HUPs"/>
    <property type="match status" value="1"/>
</dbReference>
<feature type="active site" description="Nucleophile and sulfur donor" evidence="1">
    <location>
        <position position="167"/>
    </location>
</feature>
<proteinExistence type="predicted"/>
<dbReference type="NCBIfam" id="TIGR00268">
    <property type="entry name" value="ATP-dependent sacrificial sulfur transferase LarE"/>
    <property type="match status" value="1"/>
</dbReference>
<evidence type="ECO:0000313" key="3">
    <source>
        <dbReference type="EMBL" id="KXA65124.1"/>
    </source>
</evidence>
<dbReference type="InterPro" id="IPR014729">
    <property type="entry name" value="Rossmann-like_a/b/a_fold"/>
</dbReference>
<dbReference type="GO" id="GO:0006529">
    <property type="term" value="P:asparagine biosynthetic process"/>
    <property type="evidence" value="ECO:0007669"/>
    <property type="project" value="InterPro"/>
</dbReference>
<dbReference type="SUPFAM" id="SSF52402">
    <property type="entry name" value="Adenine nucleotide alpha hydrolases-like"/>
    <property type="match status" value="1"/>
</dbReference>
<sequence length="248" mass="27628">MELIEYIKTLGNVGVALSGGVDSSYLAYAVKQSGIPCKAYTVKSQFVPQFELDDAKKIAECIGIPLEIIDIDVLEHDDVTSNPSDRCYYCKHHVFTTISEQAKRDGFSILCDGTNASDEVDDRPGMKAIAELSVKSPLRDCGLTKSMIRQLAKQANLFTWDKPSYACLATRFQAGQHITGHDLEHIEKAEGYLFSLGLSDFRVRLIGNNAKIQVPENQIAIVIKNRIEILTFFKSMFDDVVLDLEVRS</sequence>
<dbReference type="Pfam" id="PF00733">
    <property type="entry name" value="Asn_synthase"/>
    <property type="match status" value="1"/>
</dbReference>
<dbReference type="RefSeq" id="WP_060807366.1">
    <property type="nucleotide sequence ID" value="NZ_KQ958060.1"/>
</dbReference>
<accession>A0A133S602</accession>
<comment type="caution">
    <text evidence="3">The sequence shown here is derived from an EMBL/GenBank/DDBJ whole genome shotgun (WGS) entry which is preliminary data.</text>
</comment>
<reference evidence="3 4" key="1">
    <citation type="submission" date="2016-01" db="EMBL/GenBank/DDBJ databases">
        <authorList>
            <person name="Oliw E.H."/>
        </authorList>
    </citation>
    <scope>NUCLEOTIDE SEQUENCE [LARGE SCALE GENOMIC DNA]</scope>
    <source>
        <strain evidence="3 4">CMW7756B</strain>
    </source>
</reference>
<dbReference type="CDD" id="cd01990">
    <property type="entry name" value="LarE-like"/>
    <property type="match status" value="1"/>
</dbReference>
<dbReference type="EMBL" id="LRQT01000013">
    <property type="protein sequence ID" value="KXA65124.1"/>
    <property type="molecule type" value="Genomic_DNA"/>
</dbReference>
<dbReference type="GO" id="GO:0004066">
    <property type="term" value="F:asparagine synthase (glutamine-hydrolyzing) activity"/>
    <property type="evidence" value="ECO:0007669"/>
    <property type="project" value="InterPro"/>
</dbReference>
<dbReference type="PIRSF" id="PIRSF006661">
    <property type="entry name" value="PP-lp_UCP006661"/>
    <property type="match status" value="1"/>
</dbReference>
<dbReference type="PANTHER" id="PTHR43169">
    <property type="entry name" value="EXSB FAMILY PROTEIN"/>
    <property type="match status" value="1"/>
</dbReference>
<organism evidence="3">
    <name type="scientific">Veillonella atypica</name>
    <dbReference type="NCBI Taxonomy" id="39777"/>
    <lineage>
        <taxon>Bacteria</taxon>
        <taxon>Bacillati</taxon>
        <taxon>Bacillota</taxon>
        <taxon>Negativicutes</taxon>
        <taxon>Veillonellales</taxon>
        <taxon>Veillonellaceae</taxon>
        <taxon>Veillonella</taxon>
    </lineage>
</organism>
<gene>
    <name evidence="3" type="ORF">HMPREF3233_00639</name>
</gene>
<dbReference type="AlphaFoldDB" id="A0A133S602"/>